<organism evidence="3 4">
    <name type="scientific">Promicromonospora alba</name>
    <dbReference type="NCBI Taxonomy" id="1616110"/>
    <lineage>
        <taxon>Bacteria</taxon>
        <taxon>Bacillati</taxon>
        <taxon>Actinomycetota</taxon>
        <taxon>Actinomycetes</taxon>
        <taxon>Micrococcales</taxon>
        <taxon>Promicromonosporaceae</taxon>
        <taxon>Promicromonospora</taxon>
    </lineage>
</organism>
<evidence type="ECO:0000313" key="4">
    <source>
        <dbReference type="Proteomes" id="UP001596011"/>
    </source>
</evidence>
<evidence type="ECO:0000256" key="2">
    <source>
        <dbReference type="ARBA" id="ARBA00023235"/>
    </source>
</evidence>
<comment type="similarity">
    <text evidence="1">Belongs to the PhzF family.</text>
</comment>
<reference evidence="4" key="1">
    <citation type="journal article" date="2019" name="Int. J. Syst. Evol. Microbiol.">
        <title>The Global Catalogue of Microorganisms (GCM) 10K type strain sequencing project: providing services to taxonomists for standard genome sequencing and annotation.</title>
        <authorList>
            <consortium name="The Broad Institute Genomics Platform"/>
            <consortium name="The Broad Institute Genome Sequencing Center for Infectious Disease"/>
            <person name="Wu L."/>
            <person name="Ma J."/>
        </authorList>
    </citation>
    <scope>NUCLEOTIDE SEQUENCE [LARGE SCALE GENOMIC DNA]</scope>
    <source>
        <strain evidence="4">CCUG 42722</strain>
    </source>
</reference>
<sequence>MNDASNAASKVPFVLVDVFAGRPLAGNPVSVVPDADGLPVETMRAIAREFNQSETTFVLGASDGRADVRFRSFTPTGEEVGGAGHNIVGAWIWLAGAGRLPVGQESFVQEIGGDLLQVRVTRPGAAAGPGSAGGVEVTMTQLAPVAGGVLPAGARGGLAGALGIRAADLAEGSPRVISTGAGHLLTEVRSRAVVDRVSPDYRRLADALRAVGAEGCYVYTLEAGAQEDRVAPYARFFNPIMGIPEDPATGTAAGPLAARLVEEGVLAPGATVEIEQGTALGRRSLIRVRALPDGVELTGSGVVSAEGVLHLWADQV</sequence>
<dbReference type="PANTHER" id="PTHR13774:SF39">
    <property type="entry name" value="BIOSYNTHESIS PROTEIN, PUTATIVE-RELATED"/>
    <property type="match status" value="1"/>
</dbReference>
<evidence type="ECO:0000313" key="3">
    <source>
        <dbReference type="EMBL" id="MFC4626754.1"/>
    </source>
</evidence>
<accession>A0ABV9HA26</accession>
<dbReference type="NCBIfam" id="TIGR00654">
    <property type="entry name" value="PhzF_family"/>
    <property type="match status" value="1"/>
</dbReference>
<dbReference type="EMBL" id="JBHSFI010000001">
    <property type="protein sequence ID" value="MFC4626754.1"/>
    <property type="molecule type" value="Genomic_DNA"/>
</dbReference>
<dbReference type="PIRSF" id="PIRSF016184">
    <property type="entry name" value="PhzC_PhzF"/>
    <property type="match status" value="1"/>
</dbReference>
<keyword evidence="2" id="KW-0413">Isomerase</keyword>
<evidence type="ECO:0000256" key="1">
    <source>
        <dbReference type="ARBA" id="ARBA00008270"/>
    </source>
</evidence>
<comment type="caution">
    <text evidence="3">The sequence shown here is derived from an EMBL/GenBank/DDBJ whole genome shotgun (WGS) entry which is preliminary data.</text>
</comment>
<dbReference type="Gene3D" id="3.10.310.10">
    <property type="entry name" value="Diaminopimelate Epimerase, Chain A, domain 1"/>
    <property type="match status" value="2"/>
</dbReference>
<dbReference type="Pfam" id="PF02567">
    <property type="entry name" value="PhzC-PhzF"/>
    <property type="match status" value="1"/>
</dbReference>
<protein>
    <submittedName>
        <fullName evidence="3">PhzF family phenazine biosynthesis protein</fullName>
    </submittedName>
</protein>
<dbReference type="SUPFAM" id="SSF54506">
    <property type="entry name" value="Diaminopimelate epimerase-like"/>
    <property type="match status" value="1"/>
</dbReference>
<dbReference type="Proteomes" id="UP001596011">
    <property type="component" value="Unassembled WGS sequence"/>
</dbReference>
<gene>
    <name evidence="3" type="ORF">ACFO6V_00825</name>
</gene>
<keyword evidence="4" id="KW-1185">Reference proteome</keyword>
<dbReference type="PANTHER" id="PTHR13774">
    <property type="entry name" value="PHENAZINE BIOSYNTHESIS PROTEIN"/>
    <property type="match status" value="1"/>
</dbReference>
<name>A0ABV9HA26_9MICO</name>
<proteinExistence type="inferred from homology"/>
<dbReference type="InterPro" id="IPR003719">
    <property type="entry name" value="Phenazine_PhzF-like"/>
</dbReference>
<dbReference type="RefSeq" id="WP_377131175.1">
    <property type="nucleotide sequence ID" value="NZ_JBHSFI010000001.1"/>
</dbReference>